<dbReference type="PANTHER" id="PTHR24320">
    <property type="entry name" value="RETINOL DEHYDROGENASE"/>
    <property type="match status" value="1"/>
</dbReference>
<accession>A0AAD6TIT3</accession>
<dbReference type="Pfam" id="PF00106">
    <property type="entry name" value="adh_short"/>
    <property type="match status" value="1"/>
</dbReference>
<dbReference type="InterPro" id="IPR002347">
    <property type="entry name" value="SDR_fam"/>
</dbReference>
<dbReference type="Gene3D" id="3.40.50.720">
    <property type="entry name" value="NAD(P)-binding Rossmann-like Domain"/>
    <property type="match status" value="1"/>
</dbReference>
<evidence type="ECO:0008006" key="5">
    <source>
        <dbReference type="Google" id="ProtNLM"/>
    </source>
</evidence>
<evidence type="ECO:0000256" key="2">
    <source>
        <dbReference type="ARBA" id="ARBA00023002"/>
    </source>
</evidence>
<evidence type="ECO:0000313" key="4">
    <source>
        <dbReference type="Proteomes" id="UP001218188"/>
    </source>
</evidence>
<reference evidence="3" key="1">
    <citation type="submission" date="2023-03" db="EMBL/GenBank/DDBJ databases">
        <title>Massive genome expansion in bonnet fungi (Mycena s.s.) driven by repeated elements and novel gene families across ecological guilds.</title>
        <authorList>
            <consortium name="Lawrence Berkeley National Laboratory"/>
            <person name="Harder C.B."/>
            <person name="Miyauchi S."/>
            <person name="Viragh M."/>
            <person name="Kuo A."/>
            <person name="Thoen E."/>
            <person name="Andreopoulos B."/>
            <person name="Lu D."/>
            <person name="Skrede I."/>
            <person name="Drula E."/>
            <person name="Henrissat B."/>
            <person name="Morin E."/>
            <person name="Kohler A."/>
            <person name="Barry K."/>
            <person name="LaButti K."/>
            <person name="Morin E."/>
            <person name="Salamov A."/>
            <person name="Lipzen A."/>
            <person name="Mereny Z."/>
            <person name="Hegedus B."/>
            <person name="Baldrian P."/>
            <person name="Stursova M."/>
            <person name="Weitz H."/>
            <person name="Taylor A."/>
            <person name="Grigoriev I.V."/>
            <person name="Nagy L.G."/>
            <person name="Martin F."/>
            <person name="Kauserud H."/>
        </authorList>
    </citation>
    <scope>NUCLEOTIDE SEQUENCE</scope>
    <source>
        <strain evidence="3">CBHHK200</strain>
    </source>
</reference>
<comment type="caution">
    <text evidence="3">The sequence shown here is derived from an EMBL/GenBank/DDBJ whole genome shotgun (WGS) entry which is preliminary data.</text>
</comment>
<dbReference type="AlphaFoldDB" id="A0AAD6TIT3"/>
<dbReference type="Proteomes" id="UP001218188">
    <property type="component" value="Unassembled WGS sequence"/>
</dbReference>
<keyword evidence="4" id="KW-1185">Reference proteome</keyword>
<keyword evidence="2" id="KW-0560">Oxidoreductase</keyword>
<dbReference type="EMBL" id="JARJCM010000003">
    <property type="protein sequence ID" value="KAJ7046457.1"/>
    <property type="molecule type" value="Genomic_DNA"/>
</dbReference>
<name>A0AAD6TIT3_9AGAR</name>
<organism evidence="3 4">
    <name type="scientific">Mycena alexandri</name>
    <dbReference type="NCBI Taxonomy" id="1745969"/>
    <lineage>
        <taxon>Eukaryota</taxon>
        <taxon>Fungi</taxon>
        <taxon>Dikarya</taxon>
        <taxon>Basidiomycota</taxon>
        <taxon>Agaricomycotina</taxon>
        <taxon>Agaricomycetes</taxon>
        <taxon>Agaricomycetidae</taxon>
        <taxon>Agaricales</taxon>
        <taxon>Marasmiineae</taxon>
        <taxon>Mycenaceae</taxon>
        <taxon>Mycena</taxon>
    </lineage>
</organism>
<dbReference type="PANTHER" id="PTHR24320:SF283">
    <property type="entry name" value="RETINOL DEHYDROGENASE 11"/>
    <property type="match status" value="1"/>
</dbReference>
<dbReference type="InterPro" id="IPR036291">
    <property type="entry name" value="NAD(P)-bd_dom_sf"/>
</dbReference>
<dbReference type="SUPFAM" id="SSF51735">
    <property type="entry name" value="NAD(P)-binding Rossmann-fold domains"/>
    <property type="match status" value="1"/>
</dbReference>
<proteinExistence type="inferred from homology"/>
<gene>
    <name evidence="3" type="ORF">C8F04DRAFT_1064345</name>
</gene>
<evidence type="ECO:0000313" key="3">
    <source>
        <dbReference type="EMBL" id="KAJ7046457.1"/>
    </source>
</evidence>
<sequence>MSFPIFTFDTTADEVATAFAQQIQGKNVLITGTSMNGIGFETARVLAKHANLVIITGYNTERLALSEEAIKKEIPEANIRSLILDLSSLAAVRKAAAEVNAYTEPLHVLIHNAASPGGKFKLTVDNLETQMAVAQIGPFLLTKLIASKLLATRSASYTPRVVYVSSGAHQFVPGIDLNTVAHPDPAKYTSGGGYGQAKSANILAAIELSKRAKGRINAYSLHPGVISTNINQKEESKADLIAAGVLNPDGLPNTTGSIRWKTMAQGAATTLVAAFDPRLEAKPGAYLLDCVEANDKIAPHASDLDTAAKLWTVTEEIIGESFSF</sequence>
<evidence type="ECO:0000256" key="1">
    <source>
        <dbReference type="ARBA" id="ARBA00006484"/>
    </source>
</evidence>
<protein>
    <recommendedName>
        <fullName evidence="5">Short-chain dehydrogenase/reductase</fullName>
    </recommendedName>
</protein>
<dbReference type="GO" id="GO:0016491">
    <property type="term" value="F:oxidoreductase activity"/>
    <property type="evidence" value="ECO:0007669"/>
    <property type="project" value="UniProtKB-KW"/>
</dbReference>
<comment type="similarity">
    <text evidence="1">Belongs to the short-chain dehydrogenases/reductases (SDR) family.</text>
</comment>